<dbReference type="Pfam" id="PF02357">
    <property type="entry name" value="NusG"/>
    <property type="match status" value="1"/>
</dbReference>
<evidence type="ECO:0000256" key="1">
    <source>
        <dbReference type="ARBA" id="ARBA00022814"/>
    </source>
</evidence>
<dbReference type="Proteomes" id="UP001649230">
    <property type="component" value="Chromosome"/>
</dbReference>
<dbReference type="CDD" id="cd08000">
    <property type="entry name" value="NGN"/>
    <property type="match status" value="1"/>
</dbReference>
<dbReference type="PANTHER" id="PTHR30265:SF4">
    <property type="entry name" value="KOW MOTIF FAMILY PROTEIN, EXPRESSED"/>
    <property type="match status" value="1"/>
</dbReference>
<evidence type="ECO:0000313" key="6">
    <source>
        <dbReference type="Proteomes" id="UP001649230"/>
    </source>
</evidence>
<accession>A0ABY3SMV6</accession>
<dbReference type="PANTHER" id="PTHR30265">
    <property type="entry name" value="RHO-INTERACTING TRANSCRIPTION TERMINATION FACTOR NUSG"/>
    <property type="match status" value="1"/>
</dbReference>
<dbReference type="RefSeq" id="WP_235121328.1">
    <property type="nucleotide sequence ID" value="NZ_CP090978.1"/>
</dbReference>
<keyword evidence="1" id="KW-0889">Transcription antitermination</keyword>
<dbReference type="InterPro" id="IPR036735">
    <property type="entry name" value="NGN_dom_sf"/>
</dbReference>
<dbReference type="InterPro" id="IPR043425">
    <property type="entry name" value="NusG-like"/>
</dbReference>
<dbReference type="InterPro" id="IPR047663">
    <property type="entry name" value="Transcription_antiterm_LoaP"/>
</dbReference>
<proteinExistence type="predicted"/>
<name>A0ABY3SMV6_9BACL</name>
<keyword evidence="3" id="KW-0804">Transcription</keyword>
<reference evidence="5 6" key="1">
    <citation type="journal article" date="2024" name="Int. J. Syst. Evol. Microbiol.">
        <title>Paenibacillus hexagrammi sp. nov., a novel bacterium isolated from the gut content of Hexagrammos agrammus.</title>
        <authorList>
            <person name="Jung H.K."/>
            <person name="Kim D.G."/>
            <person name="Zin H."/>
            <person name="Park J."/>
            <person name="Jung H."/>
            <person name="Kim Y.O."/>
            <person name="Kong H.J."/>
            <person name="Kim J.W."/>
            <person name="Kim Y.S."/>
        </authorList>
    </citation>
    <scope>NUCLEOTIDE SEQUENCE [LARGE SCALE GENOMIC DNA]</scope>
    <source>
        <strain evidence="5 6">YPD9-1</strain>
    </source>
</reference>
<dbReference type="InterPro" id="IPR014722">
    <property type="entry name" value="Rib_uL2_dom2"/>
</dbReference>
<dbReference type="Gene3D" id="2.30.30.30">
    <property type="match status" value="1"/>
</dbReference>
<evidence type="ECO:0000256" key="3">
    <source>
        <dbReference type="ARBA" id="ARBA00023163"/>
    </source>
</evidence>
<dbReference type="InterPro" id="IPR008991">
    <property type="entry name" value="Translation_prot_SH3-like_sf"/>
</dbReference>
<dbReference type="NCBIfam" id="NF033641">
    <property type="entry name" value="antiterm_LoaP"/>
    <property type="match status" value="1"/>
</dbReference>
<protein>
    <submittedName>
        <fullName evidence="5">Antiterminator LoaP</fullName>
    </submittedName>
</protein>
<evidence type="ECO:0000313" key="5">
    <source>
        <dbReference type="EMBL" id="UJF34755.1"/>
    </source>
</evidence>
<dbReference type="EMBL" id="CP090978">
    <property type="protein sequence ID" value="UJF34755.1"/>
    <property type="molecule type" value="Genomic_DNA"/>
</dbReference>
<keyword evidence="6" id="KW-1185">Reference proteome</keyword>
<sequence length="223" mass="25931">MFFLIYETCLWRNTIEVIILAWYVIFVQSGREFTVKSYISKYFDSSRVRCMIPRRKVPEKKSGETHNVIKTLYPGYVFVQTTSITFSIYYQLCKAPYIYKFLNYLNPRDKQISEGSHMNQSNPDSTECPKLRFDDPIDEALYFQRVSDEEMSTVLNLLNHDDVIDYSKIYVDGTKVHVVSGPLTGKEGIIKKIDKHKKRAKILLNMVNTTVLVDVGIELINSL</sequence>
<dbReference type="SUPFAM" id="SSF50104">
    <property type="entry name" value="Translation proteins SH3-like domain"/>
    <property type="match status" value="1"/>
</dbReference>
<dbReference type="Gene3D" id="3.30.70.940">
    <property type="entry name" value="NusG, N-terminal domain"/>
    <property type="match status" value="1"/>
</dbReference>
<evidence type="ECO:0000259" key="4">
    <source>
        <dbReference type="Pfam" id="PF02357"/>
    </source>
</evidence>
<dbReference type="InterPro" id="IPR006645">
    <property type="entry name" value="NGN-like_dom"/>
</dbReference>
<gene>
    <name evidence="5" type="primary">loaP</name>
    <name evidence="5" type="ORF">L0M14_06225</name>
</gene>
<feature type="domain" description="NusG-like N-terminal" evidence="4">
    <location>
        <begin position="21"/>
        <end position="102"/>
    </location>
</feature>
<dbReference type="SUPFAM" id="SSF82679">
    <property type="entry name" value="N-utilization substance G protein NusG, N-terminal domain"/>
    <property type="match status" value="1"/>
</dbReference>
<evidence type="ECO:0000256" key="2">
    <source>
        <dbReference type="ARBA" id="ARBA00023015"/>
    </source>
</evidence>
<organism evidence="5 6">
    <name type="scientific">Paenibacillus hexagrammi</name>
    <dbReference type="NCBI Taxonomy" id="2908839"/>
    <lineage>
        <taxon>Bacteria</taxon>
        <taxon>Bacillati</taxon>
        <taxon>Bacillota</taxon>
        <taxon>Bacilli</taxon>
        <taxon>Bacillales</taxon>
        <taxon>Paenibacillaceae</taxon>
        <taxon>Paenibacillus</taxon>
    </lineage>
</organism>
<keyword evidence="2" id="KW-0805">Transcription regulation</keyword>